<dbReference type="EMBL" id="JACGCM010001976">
    <property type="protein sequence ID" value="KAF6146455.1"/>
    <property type="molecule type" value="Genomic_DNA"/>
</dbReference>
<evidence type="ECO:0000256" key="1">
    <source>
        <dbReference type="ARBA" id="ARBA00004170"/>
    </source>
</evidence>
<protein>
    <recommendedName>
        <fullName evidence="7">VHS domain-containing protein</fullName>
    </recommendedName>
</protein>
<comment type="subcellular location">
    <subcellularLocation>
        <location evidence="1">Membrane</location>
        <topology evidence="1">Peripheral membrane protein</topology>
    </subcellularLocation>
</comment>
<dbReference type="CDD" id="cd03561">
    <property type="entry name" value="VHS"/>
    <property type="match status" value="1"/>
</dbReference>
<dbReference type="InterPro" id="IPR004152">
    <property type="entry name" value="GAT_dom"/>
</dbReference>
<dbReference type="SUPFAM" id="SSF89009">
    <property type="entry name" value="GAT-like domain"/>
    <property type="match status" value="1"/>
</dbReference>
<dbReference type="Proteomes" id="UP000541444">
    <property type="component" value="Unassembled WGS sequence"/>
</dbReference>
<dbReference type="PROSITE" id="PS50179">
    <property type="entry name" value="VHS"/>
    <property type="match status" value="1"/>
</dbReference>
<dbReference type="InterPro" id="IPR044836">
    <property type="entry name" value="TOL_plant"/>
</dbReference>
<dbReference type="GO" id="GO:0043328">
    <property type="term" value="P:protein transport to vacuole involved in ubiquitin-dependent protein catabolic process via the multivesicular body sorting pathway"/>
    <property type="evidence" value="ECO:0007669"/>
    <property type="project" value="InterPro"/>
</dbReference>
<name>A0A7J7LV06_9MAGN</name>
<evidence type="ECO:0000313" key="9">
    <source>
        <dbReference type="Proteomes" id="UP000541444"/>
    </source>
</evidence>
<dbReference type="PANTHER" id="PTHR45898">
    <property type="entry name" value="TOM1-LIKE PROTEIN"/>
    <property type="match status" value="1"/>
</dbReference>
<dbReference type="GO" id="GO:0043130">
    <property type="term" value="F:ubiquitin binding"/>
    <property type="evidence" value="ECO:0007669"/>
    <property type="project" value="InterPro"/>
</dbReference>
<keyword evidence="5" id="KW-0472">Membrane</keyword>
<evidence type="ECO:0000313" key="8">
    <source>
        <dbReference type="EMBL" id="KAF6146455.1"/>
    </source>
</evidence>
<evidence type="ECO:0000259" key="7">
    <source>
        <dbReference type="PROSITE" id="PS50179"/>
    </source>
</evidence>
<dbReference type="Pfam" id="PF03127">
    <property type="entry name" value="GAT"/>
    <property type="match status" value="1"/>
</dbReference>
<feature type="region of interest" description="Disordered" evidence="6">
    <location>
        <begin position="550"/>
        <end position="571"/>
    </location>
</feature>
<accession>A0A7J7LV06</accession>
<sequence>MRSGFSCSFSLHTLRNRCSDCLIFTPYTLWFHYFSIREGSPFSIFQSLRDIGGDNNSANACSLRVAKDYVKAVKKRMQHKNPKVQLLALTLLETMMKNCGDYLHYHIAERCMLTEMVKIIRKTMDVNVKNKVMVLLESWQRAFGGPDGSFPMYYWFYAELRSFKHGCNSYCYGALNRDVESCETERQRGLRHYSIPAIKDELIVDLVNQCHSYQKKLMDLLTSSGDEELLRQGLVINDRLHSLLMKHDAVASGMPFPVEERDTSPRPTEVRDASSKQPEVKDVSPRSNSSSSAAITSFINSQFEEEEEKDDNQTQLAHRECEAVNKYCNHRCRCNSKKPITPESDSFEISEGVDGLALLADTTQVPSNALALPSPPVLVNTINEEKDMIDLLSITLSTTSVSPDSPQTLPSPFDQPMNPYAAYTYPESQTQITYNSYVAPWAQAQPQNHLQLQLPQSSYYPPSQWTSPTPNYGQSPLSNMKPHMLLNNTNASPFQIPMQMQASTPIQNHNPFTSTAINGSSVTGQKVYVPPYKLFDGLNVLGNVSGGLKATNNPSPNFSGMPGQSMVGGRI</sequence>
<keyword evidence="9" id="KW-1185">Reference proteome</keyword>
<evidence type="ECO:0000256" key="2">
    <source>
        <dbReference type="ARBA" id="ARBA00007708"/>
    </source>
</evidence>
<dbReference type="Pfam" id="PF00790">
    <property type="entry name" value="VHS"/>
    <property type="match status" value="1"/>
</dbReference>
<reference evidence="8 9" key="1">
    <citation type="journal article" date="2020" name="IScience">
        <title>Genome Sequencing of the Endangered Kingdonia uniflora (Circaeasteraceae, Ranunculales) Reveals Potential Mechanisms of Evolutionary Specialization.</title>
        <authorList>
            <person name="Sun Y."/>
            <person name="Deng T."/>
            <person name="Zhang A."/>
            <person name="Moore M.J."/>
            <person name="Landis J.B."/>
            <person name="Lin N."/>
            <person name="Zhang H."/>
            <person name="Zhang X."/>
            <person name="Huang J."/>
            <person name="Zhang X."/>
            <person name="Sun H."/>
            <person name="Wang H."/>
        </authorList>
    </citation>
    <scope>NUCLEOTIDE SEQUENCE [LARGE SCALE GENOMIC DNA]</scope>
    <source>
        <strain evidence="8">TB1705</strain>
        <tissue evidence="8">Leaf</tissue>
    </source>
</reference>
<evidence type="ECO:0000256" key="3">
    <source>
        <dbReference type="ARBA" id="ARBA00022448"/>
    </source>
</evidence>
<dbReference type="PANTHER" id="PTHR45898:SF2">
    <property type="entry name" value="TOM1-LIKE PROTEIN 6"/>
    <property type="match status" value="1"/>
</dbReference>
<dbReference type="GO" id="GO:0005737">
    <property type="term" value="C:cytoplasm"/>
    <property type="evidence" value="ECO:0007669"/>
    <property type="project" value="UniProtKB-ARBA"/>
</dbReference>
<dbReference type="InterPro" id="IPR002014">
    <property type="entry name" value="VHS_dom"/>
</dbReference>
<feature type="compositionally biased region" description="Basic and acidic residues" evidence="6">
    <location>
        <begin position="258"/>
        <end position="284"/>
    </location>
</feature>
<gene>
    <name evidence="8" type="ORF">GIB67_037755</name>
</gene>
<keyword evidence="4" id="KW-0653">Protein transport</keyword>
<dbReference type="Gene3D" id="1.25.40.90">
    <property type="match status" value="1"/>
</dbReference>
<dbReference type="GO" id="GO:0016020">
    <property type="term" value="C:membrane"/>
    <property type="evidence" value="ECO:0007669"/>
    <property type="project" value="UniProtKB-SubCell"/>
</dbReference>
<feature type="domain" description="VHS" evidence="7">
    <location>
        <begin position="66"/>
        <end position="161"/>
    </location>
</feature>
<evidence type="ECO:0000256" key="4">
    <source>
        <dbReference type="ARBA" id="ARBA00022927"/>
    </source>
</evidence>
<dbReference type="InterPro" id="IPR038425">
    <property type="entry name" value="GAT_sf"/>
</dbReference>
<comment type="caution">
    <text evidence="8">The sequence shown here is derived from an EMBL/GenBank/DDBJ whole genome shotgun (WGS) entry which is preliminary data.</text>
</comment>
<comment type="similarity">
    <text evidence="2">Belongs to the TOM1 family.</text>
</comment>
<evidence type="ECO:0000256" key="6">
    <source>
        <dbReference type="SAM" id="MobiDB-lite"/>
    </source>
</evidence>
<organism evidence="8 9">
    <name type="scientific">Kingdonia uniflora</name>
    <dbReference type="NCBI Taxonomy" id="39325"/>
    <lineage>
        <taxon>Eukaryota</taxon>
        <taxon>Viridiplantae</taxon>
        <taxon>Streptophyta</taxon>
        <taxon>Embryophyta</taxon>
        <taxon>Tracheophyta</taxon>
        <taxon>Spermatophyta</taxon>
        <taxon>Magnoliopsida</taxon>
        <taxon>Ranunculales</taxon>
        <taxon>Circaeasteraceae</taxon>
        <taxon>Kingdonia</taxon>
    </lineage>
</organism>
<feature type="region of interest" description="Disordered" evidence="6">
    <location>
        <begin position="254"/>
        <end position="294"/>
    </location>
</feature>
<dbReference type="SMART" id="SM00288">
    <property type="entry name" value="VHS"/>
    <property type="match status" value="1"/>
</dbReference>
<dbReference type="InterPro" id="IPR008942">
    <property type="entry name" value="ENTH_VHS"/>
</dbReference>
<dbReference type="GO" id="GO:0035091">
    <property type="term" value="F:phosphatidylinositol binding"/>
    <property type="evidence" value="ECO:0007669"/>
    <property type="project" value="InterPro"/>
</dbReference>
<keyword evidence="3" id="KW-0813">Transport</keyword>
<dbReference type="OrthoDB" id="2018246at2759"/>
<evidence type="ECO:0000256" key="5">
    <source>
        <dbReference type="ARBA" id="ARBA00023136"/>
    </source>
</evidence>
<dbReference type="Gene3D" id="1.20.58.160">
    <property type="match status" value="1"/>
</dbReference>
<dbReference type="AlphaFoldDB" id="A0A7J7LV06"/>
<proteinExistence type="inferred from homology"/>
<dbReference type="SUPFAM" id="SSF48464">
    <property type="entry name" value="ENTH/VHS domain"/>
    <property type="match status" value="1"/>
</dbReference>